<dbReference type="EMBL" id="JBHSPW010000003">
    <property type="protein sequence ID" value="MFC5892626.1"/>
    <property type="molecule type" value="Genomic_DNA"/>
</dbReference>
<evidence type="ECO:0008006" key="3">
    <source>
        <dbReference type="Google" id="ProtNLM"/>
    </source>
</evidence>
<sequence>MGSADEYFVDLEALDTVGRKLNGVLRSMDEAKTKAGHSTYLPDGTLGTGFREERELREAHDAMKAWMDENILKKIADLVDDLSKKTAKTRDAYHDREYDASNALNPGGK</sequence>
<dbReference type="RefSeq" id="WP_345080017.1">
    <property type="nucleotide sequence ID" value="NZ_BAAAWG010000005.1"/>
</dbReference>
<reference evidence="2" key="1">
    <citation type="journal article" date="2019" name="Int. J. Syst. Evol. Microbiol.">
        <title>The Global Catalogue of Microorganisms (GCM) 10K type strain sequencing project: providing services to taxonomists for standard genome sequencing and annotation.</title>
        <authorList>
            <consortium name="The Broad Institute Genomics Platform"/>
            <consortium name="The Broad Institute Genome Sequencing Center for Infectious Disease"/>
            <person name="Wu L."/>
            <person name="Ma J."/>
        </authorList>
    </citation>
    <scope>NUCLEOTIDE SEQUENCE [LARGE SCALE GENOMIC DNA]</scope>
    <source>
        <strain evidence="2">CGMCC 1.15809</strain>
    </source>
</reference>
<evidence type="ECO:0000313" key="1">
    <source>
        <dbReference type="EMBL" id="MFC5892626.1"/>
    </source>
</evidence>
<comment type="caution">
    <text evidence="1">The sequence shown here is derived from an EMBL/GenBank/DDBJ whole genome shotgun (WGS) entry which is preliminary data.</text>
</comment>
<organism evidence="1 2">
    <name type="scientific">Streptomyces ramulosus</name>
    <dbReference type="NCBI Taxonomy" id="47762"/>
    <lineage>
        <taxon>Bacteria</taxon>
        <taxon>Bacillati</taxon>
        <taxon>Actinomycetota</taxon>
        <taxon>Actinomycetes</taxon>
        <taxon>Kitasatosporales</taxon>
        <taxon>Streptomycetaceae</taxon>
        <taxon>Streptomyces</taxon>
    </lineage>
</organism>
<protein>
    <recommendedName>
        <fullName evidence="3">Excreted virulence factor EspC, type VII ESX diderm</fullName>
    </recommendedName>
</protein>
<accession>A0ABW1FGR9</accession>
<dbReference type="Proteomes" id="UP001596241">
    <property type="component" value="Unassembled WGS sequence"/>
</dbReference>
<name>A0ABW1FGR9_9ACTN</name>
<gene>
    <name evidence="1" type="ORF">ACFP3M_07325</name>
</gene>
<evidence type="ECO:0000313" key="2">
    <source>
        <dbReference type="Proteomes" id="UP001596241"/>
    </source>
</evidence>
<keyword evidence="2" id="KW-1185">Reference proteome</keyword>
<proteinExistence type="predicted"/>